<name>A0ACB9ZSQ4_CATRO</name>
<reference evidence="2" key="1">
    <citation type="journal article" date="2023" name="Nat. Plants">
        <title>Single-cell RNA sequencing provides a high-resolution roadmap for understanding the multicellular compartmentation of specialized metabolism.</title>
        <authorList>
            <person name="Sun S."/>
            <person name="Shen X."/>
            <person name="Li Y."/>
            <person name="Li Y."/>
            <person name="Wang S."/>
            <person name="Li R."/>
            <person name="Zhang H."/>
            <person name="Shen G."/>
            <person name="Guo B."/>
            <person name="Wei J."/>
            <person name="Xu J."/>
            <person name="St-Pierre B."/>
            <person name="Chen S."/>
            <person name="Sun C."/>
        </authorList>
    </citation>
    <scope>NUCLEOTIDE SEQUENCE [LARGE SCALE GENOMIC DNA]</scope>
</reference>
<organism evidence="1 2">
    <name type="scientific">Catharanthus roseus</name>
    <name type="common">Madagascar periwinkle</name>
    <name type="synonym">Vinca rosea</name>
    <dbReference type="NCBI Taxonomy" id="4058"/>
    <lineage>
        <taxon>Eukaryota</taxon>
        <taxon>Viridiplantae</taxon>
        <taxon>Streptophyta</taxon>
        <taxon>Embryophyta</taxon>
        <taxon>Tracheophyta</taxon>
        <taxon>Spermatophyta</taxon>
        <taxon>Magnoliopsida</taxon>
        <taxon>eudicotyledons</taxon>
        <taxon>Gunneridae</taxon>
        <taxon>Pentapetalae</taxon>
        <taxon>asterids</taxon>
        <taxon>lamiids</taxon>
        <taxon>Gentianales</taxon>
        <taxon>Apocynaceae</taxon>
        <taxon>Rauvolfioideae</taxon>
        <taxon>Vinceae</taxon>
        <taxon>Catharanthinae</taxon>
        <taxon>Catharanthus</taxon>
    </lineage>
</organism>
<proteinExistence type="predicted"/>
<evidence type="ECO:0000313" key="1">
    <source>
        <dbReference type="EMBL" id="KAI5650749.1"/>
    </source>
</evidence>
<comment type="caution">
    <text evidence="1">The sequence shown here is derived from an EMBL/GenBank/DDBJ whole genome shotgun (WGS) entry which is preliminary data.</text>
</comment>
<evidence type="ECO:0000313" key="2">
    <source>
        <dbReference type="Proteomes" id="UP001060085"/>
    </source>
</evidence>
<dbReference type="EMBL" id="CM044708">
    <property type="protein sequence ID" value="KAI5650749.1"/>
    <property type="molecule type" value="Genomic_DNA"/>
</dbReference>
<protein>
    <submittedName>
        <fullName evidence="1">Uncharacterized protein</fullName>
    </submittedName>
</protein>
<keyword evidence="2" id="KW-1185">Reference proteome</keyword>
<gene>
    <name evidence="1" type="ORF">M9H77_36754</name>
</gene>
<accession>A0ACB9ZSQ4</accession>
<dbReference type="Proteomes" id="UP001060085">
    <property type="component" value="Linkage Group LG08"/>
</dbReference>
<sequence length="1101" mass="124057">MGAIPFVKPLLYQKNPFASVNLQAQMAMQTSSCRVLLLKKCPSLRKTPSVRLLDFRSSTSSQILTFLPLLRAPRYCSFSSPELGSTARQRYQEPVLAAKKTSEGAEQEGGKYKQTVDLPKTKFGMRANSAVREPEIQKIWDENQVYKKVVDKNDGGSFVLHDGPPYANGDLHMGHALNKILKDIINRYKLLQNYKVHYVPGWDCHGLPIELKVLQSVDEKSREELTPLKLRKKAAKFATATVKAQMESFKRYGVWAEWDHPYLTLDPEYEAAQIEVFGQMALQGFIYRGRKPVHWSPSSRTALAEAELEYPEGHVSDSMYAIFRLISSPNSCNSLEEFFPNLSLAIWTTTPWTIPANAAVAVNAKLQYAVVEVQSLSVDVSSSSGNTKKRIGNVLKECEKPFLIIATDLVTTLEAKWGMKLILKKTLLGSDLEHCRYVHPIDNRECPVVIGGDYITTESGTGLVHTAPGHGQEDYVTGLKYGLPIRSPVDDDGKFTVEAGEFSGLDVLGNGNAAVIQYLDNHSLMLMVEPYKHKYPYDWRTKQPTIFRATEQWFASVEGFRQAAIDAISKVTWTPPQAEKRIVSMTSSRSDWCISRQRTWGVPIPVFYHVESKKPLMNEETIAHIKSIILQKGSDAWWYMAVEELLPEKYRDKASEYIKGTDTMDVWFDSGSSWAAVLEKRESLRYPADLYLEGTDQHRGWFQSSLLTSIATKGKAPYAGVITHGFVLDERGLKMSKSLGNVVDPRSVIEGGKDSKVAPAYSADILRLWVSSVDYTGDVMIGAQVLRQMSDIYRKLRGTLRFILGNLHDWKVDYAVPYNELPRIDQHALFHLENVVKNIKQSYESYQFFKIFQIIQRFAIVDLSNFYFDVAKDRLYVGGTSSFTRRSCQTVLAEHLLSIIRVIAPILPHLAEDVWQYLPFEYVTEDGDIAKFVFEAKWPEIKETHLALPKEEVDFWGKVLELRTEVNKVLEVARSGKLIGSSLDAIVYLHVSDNSLAAKLGDLSQSRSDADTLPRIFITSQVEILPSLGQKENKDIAYTGEYLIDGKNKVWIGVSRAKGSKCERCWNFSPHVGSFDEHPSLCSRCFNVVAGHPEPALAAVS</sequence>